<dbReference type="Pfam" id="PF00288">
    <property type="entry name" value="GHMP_kinases_N"/>
    <property type="match status" value="1"/>
</dbReference>
<dbReference type="GO" id="GO:0019287">
    <property type="term" value="P:isopentenyl diphosphate biosynthetic process, mevalonate pathway"/>
    <property type="evidence" value="ECO:0007669"/>
    <property type="project" value="UniProtKB-UniPathway"/>
</dbReference>
<accession>A0A0R2JPE6</accession>
<dbReference type="UniPathway" id="UPA00057">
    <property type="reaction ID" value="UER00098"/>
</dbReference>
<dbReference type="Gene3D" id="3.30.70.890">
    <property type="entry name" value="GHMP kinase, C-terminal domain"/>
    <property type="match status" value="1"/>
</dbReference>
<dbReference type="OrthoDB" id="9764892at2"/>
<dbReference type="SUPFAM" id="SSF55060">
    <property type="entry name" value="GHMP Kinase, C-terminal domain"/>
    <property type="match status" value="1"/>
</dbReference>
<dbReference type="InterPro" id="IPR014721">
    <property type="entry name" value="Ribsml_uS5_D2-typ_fold_subgr"/>
</dbReference>
<keyword evidence="4" id="KW-0963">Cytoplasm</keyword>
<dbReference type="InterPro" id="IPR006205">
    <property type="entry name" value="Mev_gal_kin"/>
</dbReference>
<dbReference type="GO" id="GO:0004496">
    <property type="term" value="F:mevalonate kinase activity"/>
    <property type="evidence" value="ECO:0007669"/>
    <property type="project" value="UniProtKB-EC"/>
</dbReference>
<evidence type="ECO:0000256" key="4">
    <source>
        <dbReference type="ARBA" id="ARBA00022490"/>
    </source>
</evidence>
<organism evidence="15 16">
    <name type="scientific">Fructilactobacillus lindneri DSM 20690 = JCM 11027</name>
    <dbReference type="NCBI Taxonomy" id="1122148"/>
    <lineage>
        <taxon>Bacteria</taxon>
        <taxon>Bacillati</taxon>
        <taxon>Bacillota</taxon>
        <taxon>Bacilli</taxon>
        <taxon>Lactobacillales</taxon>
        <taxon>Lactobacillaceae</taxon>
        <taxon>Fructilactobacillus</taxon>
    </lineage>
</organism>
<keyword evidence="16" id="KW-1185">Reference proteome</keyword>
<dbReference type="SUPFAM" id="SSF54211">
    <property type="entry name" value="Ribosomal protein S5 domain 2-like"/>
    <property type="match status" value="1"/>
</dbReference>
<dbReference type="InterPro" id="IPR036554">
    <property type="entry name" value="GHMP_kinase_C_sf"/>
</dbReference>
<name>A0A0R2JPE6_9LACO</name>
<evidence type="ECO:0000256" key="12">
    <source>
        <dbReference type="ARBA" id="ARBA00029438"/>
    </source>
</evidence>
<dbReference type="EMBL" id="JQBT01000032">
    <property type="protein sequence ID" value="KRN79019.1"/>
    <property type="molecule type" value="Genomic_DNA"/>
</dbReference>
<feature type="domain" description="GHMP kinase N-terminal" evidence="13">
    <location>
        <begin position="78"/>
        <end position="148"/>
    </location>
</feature>
<dbReference type="PRINTS" id="PR00959">
    <property type="entry name" value="MEVGALKINASE"/>
</dbReference>
<comment type="caution">
    <text evidence="15">The sequence shown here is derived from an EMBL/GenBank/DDBJ whole genome shotgun (WGS) entry which is preliminary data.</text>
</comment>
<evidence type="ECO:0000256" key="7">
    <source>
        <dbReference type="ARBA" id="ARBA00022741"/>
    </source>
</evidence>
<reference evidence="15 16" key="1">
    <citation type="journal article" date="2015" name="Genome Announc.">
        <title>Expanding the biotechnology potential of lactobacilli through comparative genomics of 213 strains and associated genera.</title>
        <authorList>
            <person name="Sun Z."/>
            <person name="Harris H.M."/>
            <person name="McCann A."/>
            <person name="Guo C."/>
            <person name="Argimon S."/>
            <person name="Zhang W."/>
            <person name="Yang X."/>
            <person name="Jeffery I.B."/>
            <person name="Cooney J.C."/>
            <person name="Kagawa T.F."/>
            <person name="Liu W."/>
            <person name="Song Y."/>
            <person name="Salvetti E."/>
            <person name="Wrobel A."/>
            <person name="Rasinkangas P."/>
            <person name="Parkhill J."/>
            <person name="Rea M.C."/>
            <person name="O'Sullivan O."/>
            <person name="Ritari J."/>
            <person name="Douillard F.P."/>
            <person name="Paul Ross R."/>
            <person name="Yang R."/>
            <person name="Briner A.E."/>
            <person name="Felis G.E."/>
            <person name="de Vos W.M."/>
            <person name="Barrangou R."/>
            <person name="Klaenhammer T.R."/>
            <person name="Caufield P.W."/>
            <person name="Cui Y."/>
            <person name="Zhang H."/>
            <person name="O'Toole P.W."/>
        </authorList>
    </citation>
    <scope>NUCLEOTIDE SEQUENCE [LARGE SCALE GENOMIC DNA]</scope>
    <source>
        <strain evidence="15 16">DSM 20690</strain>
    </source>
</reference>
<dbReference type="AlphaFoldDB" id="A0A0R2JPE6"/>
<keyword evidence="8 15" id="KW-0418">Kinase</keyword>
<evidence type="ECO:0000256" key="3">
    <source>
        <dbReference type="ARBA" id="ARBA00012103"/>
    </source>
</evidence>
<dbReference type="RefSeq" id="WP_054646192.1">
    <property type="nucleotide sequence ID" value="NZ_FUXS01000001.1"/>
</dbReference>
<evidence type="ECO:0000256" key="9">
    <source>
        <dbReference type="ARBA" id="ARBA00022840"/>
    </source>
</evidence>
<dbReference type="PANTHER" id="PTHR43290">
    <property type="entry name" value="MEVALONATE KINASE"/>
    <property type="match status" value="1"/>
</dbReference>
<evidence type="ECO:0000256" key="11">
    <source>
        <dbReference type="ARBA" id="ARBA00023098"/>
    </source>
</evidence>
<keyword evidence="11" id="KW-0443">Lipid metabolism</keyword>
<proteinExistence type="inferred from homology"/>
<dbReference type="Pfam" id="PF08544">
    <property type="entry name" value="GHMP_kinases_C"/>
    <property type="match status" value="1"/>
</dbReference>
<dbReference type="GO" id="GO:0005829">
    <property type="term" value="C:cytosol"/>
    <property type="evidence" value="ECO:0007669"/>
    <property type="project" value="TreeGrafter"/>
</dbReference>
<comment type="subcellular location">
    <subcellularLocation>
        <location evidence="1">Cytoplasm</location>
    </subcellularLocation>
</comment>
<dbReference type="EC" id="2.7.1.36" evidence="3"/>
<dbReference type="PANTHER" id="PTHR43290:SF2">
    <property type="entry name" value="MEVALONATE KINASE"/>
    <property type="match status" value="1"/>
</dbReference>
<dbReference type="InterPro" id="IPR013750">
    <property type="entry name" value="GHMP_kinase_C_dom"/>
</dbReference>
<evidence type="ECO:0000313" key="16">
    <source>
        <dbReference type="Proteomes" id="UP000051565"/>
    </source>
</evidence>
<comment type="pathway">
    <text evidence="12">Isoprenoid biosynthesis; isopentenyl diphosphate biosynthesis via mevalonate pathway; isopentenyl diphosphate from (R)-mevalonate: step 1/3.</text>
</comment>
<gene>
    <name evidence="15" type="ORF">IV52_GL000424</name>
</gene>
<dbReference type="PROSITE" id="PS00627">
    <property type="entry name" value="GHMP_KINASES_ATP"/>
    <property type="match status" value="1"/>
</dbReference>
<dbReference type="Proteomes" id="UP000051565">
    <property type="component" value="Unassembled WGS sequence"/>
</dbReference>
<protein>
    <recommendedName>
        <fullName evidence="3">mevalonate kinase</fullName>
        <ecNumber evidence="3">2.7.1.36</ecNumber>
    </recommendedName>
</protein>
<evidence type="ECO:0000259" key="13">
    <source>
        <dbReference type="Pfam" id="PF00288"/>
    </source>
</evidence>
<evidence type="ECO:0000256" key="6">
    <source>
        <dbReference type="ARBA" id="ARBA00022679"/>
    </source>
</evidence>
<dbReference type="NCBIfam" id="TIGR00549">
    <property type="entry name" value="mevalon_kin"/>
    <property type="match status" value="1"/>
</dbReference>
<evidence type="ECO:0000256" key="10">
    <source>
        <dbReference type="ARBA" id="ARBA00022842"/>
    </source>
</evidence>
<evidence type="ECO:0000259" key="14">
    <source>
        <dbReference type="Pfam" id="PF08544"/>
    </source>
</evidence>
<evidence type="ECO:0000313" key="15">
    <source>
        <dbReference type="EMBL" id="KRN79019.1"/>
    </source>
</evidence>
<dbReference type="InterPro" id="IPR006203">
    <property type="entry name" value="GHMP_knse_ATP-bd_CS"/>
</dbReference>
<keyword evidence="9" id="KW-0067">ATP-binding</keyword>
<keyword evidence="6" id="KW-0808">Transferase</keyword>
<keyword evidence="5" id="KW-0444">Lipid biosynthesis</keyword>
<dbReference type="GO" id="GO:0005524">
    <property type="term" value="F:ATP binding"/>
    <property type="evidence" value="ECO:0007669"/>
    <property type="project" value="UniProtKB-KW"/>
</dbReference>
<keyword evidence="10" id="KW-0460">Magnesium</keyword>
<dbReference type="InterPro" id="IPR020568">
    <property type="entry name" value="Ribosomal_Su5_D2-typ_SF"/>
</dbReference>
<dbReference type="GeneID" id="61250304"/>
<evidence type="ECO:0000256" key="2">
    <source>
        <dbReference type="ARBA" id="ARBA00006495"/>
    </source>
</evidence>
<dbReference type="InterPro" id="IPR006204">
    <property type="entry name" value="GHMP_kinase_N_dom"/>
</dbReference>
<evidence type="ECO:0000256" key="5">
    <source>
        <dbReference type="ARBA" id="ARBA00022516"/>
    </source>
</evidence>
<evidence type="ECO:0000256" key="8">
    <source>
        <dbReference type="ARBA" id="ARBA00022777"/>
    </source>
</evidence>
<sequence>MKNSASGKSHAKVIFLGEHSAVYNKPAIIFPIPQVKVFVTIKKSKINQSIIHSSYFNGTPNELPAYMDGLKLLIIKLEDNLNSKRIPLDITIKSEIPLGRGMGSSAATATAIIRGYFNFFEKPLNMNTLKTFTDIEENVTHGNPSGIDAETVSSMHPILFEAKQFSDFPSKLNGYLVIADTGISSNTRVAVSKVHDELANNKTKILQIIDHLGDLVENAKKTISSDDINGTGKIMNLAQQDLKQLKVSSKEIEKLIKISLQFGAVGAKLTGSGLGGCIIALTSKEHTAINIKNALLKNGAAHVWIQTLQELNN</sequence>
<feature type="domain" description="GHMP kinase C-terminal" evidence="14">
    <location>
        <begin position="226"/>
        <end position="299"/>
    </location>
</feature>
<dbReference type="PATRIC" id="fig|1122148.6.peg.443"/>
<dbReference type="STRING" id="53444.AYR59_05565"/>
<dbReference type="Gene3D" id="3.30.230.10">
    <property type="match status" value="1"/>
</dbReference>
<comment type="similarity">
    <text evidence="2">Belongs to the GHMP kinase family. Mevalonate kinase subfamily.</text>
</comment>
<keyword evidence="7" id="KW-0547">Nucleotide-binding</keyword>
<evidence type="ECO:0000256" key="1">
    <source>
        <dbReference type="ARBA" id="ARBA00004496"/>
    </source>
</evidence>